<protein>
    <submittedName>
        <fullName evidence="1">Uncharacterized protein</fullName>
    </submittedName>
</protein>
<sequence>PAVISIRKIEIRTFIAERILPHHPDSEKFRELVVETTV</sequence>
<dbReference type="EMBL" id="UINC01118264">
    <property type="protein sequence ID" value="SVC91280.1"/>
    <property type="molecule type" value="Genomic_DNA"/>
</dbReference>
<feature type="non-terminal residue" evidence="1">
    <location>
        <position position="1"/>
    </location>
</feature>
<dbReference type="AlphaFoldDB" id="A0A382R274"/>
<reference evidence="1" key="1">
    <citation type="submission" date="2018-05" db="EMBL/GenBank/DDBJ databases">
        <authorList>
            <person name="Lanie J.A."/>
            <person name="Ng W.-L."/>
            <person name="Kazmierczak K.M."/>
            <person name="Andrzejewski T.M."/>
            <person name="Davidsen T.M."/>
            <person name="Wayne K.J."/>
            <person name="Tettelin H."/>
            <person name="Glass J.I."/>
            <person name="Rusch D."/>
            <person name="Podicherti R."/>
            <person name="Tsui H.-C.T."/>
            <person name="Winkler M.E."/>
        </authorList>
    </citation>
    <scope>NUCLEOTIDE SEQUENCE</scope>
</reference>
<name>A0A382R274_9ZZZZ</name>
<accession>A0A382R274</accession>
<evidence type="ECO:0000313" key="1">
    <source>
        <dbReference type="EMBL" id="SVC91280.1"/>
    </source>
</evidence>
<gene>
    <name evidence="1" type="ORF">METZ01_LOCUS344134</name>
</gene>
<proteinExistence type="predicted"/>
<organism evidence="1">
    <name type="scientific">marine metagenome</name>
    <dbReference type="NCBI Taxonomy" id="408172"/>
    <lineage>
        <taxon>unclassified sequences</taxon>
        <taxon>metagenomes</taxon>
        <taxon>ecological metagenomes</taxon>
    </lineage>
</organism>